<proteinExistence type="predicted"/>
<name>A0ABT9QFH7_9ACTN</name>
<comment type="caution">
    <text evidence="2">The sequence shown here is derived from an EMBL/GenBank/DDBJ whole genome shotgun (WGS) entry which is preliminary data.</text>
</comment>
<protein>
    <recommendedName>
        <fullName evidence="1">DUF7737 domain-containing protein</fullName>
    </recommendedName>
</protein>
<gene>
    <name evidence="2" type="ORF">J2853_004746</name>
</gene>
<reference evidence="2 3" key="1">
    <citation type="submission" date="2023-07" db="EMBL/GenBank/DDBJ databases">
        <title>Sequencing the genomes of 1000 actinobacteria strains.</title>
        <authorList>
            <person name="Klenk H.-P."/>
        </authorList>
    </citation>
    <scope>NUCLEOTIDE SEQUENCE [LARGE SCALE GENOMIC DNA]</scope>
    <source>
        <strain evidence="2 3">DSM 46740</strain>
    </source>
</reference>
<dbReference type="Proteomes" id="UP001225356">
    <property type="component" value="Unassembled WGS sequence"/>
</dbReference>
<evidence type="ECO:0000313" key="2">
    <source>
        <dbReference type="EMBL" id="MDP9845535.1"/>
    </source>
</evidence>
<organism evidence="2 3">
    <name type="scientific">Streptosporangium lutulentum</name>
    <dbReference type="NCBI Taxonomy" id="1461250"/>
    <lineage>
        <taxon>Bacteria</taxon>
        <taxon>Bacillati</taxon>
        <taxon>Actinomycetota</taxon>
        <taxon>Actinomycetes</taxon>
        <taxon>Streptosporangiales</taxon>
        <taxon>Streptosporangiaceae</taxon>
        <taxon>Streptosporangium</taxon>
    </lineage>
</organism>
<dbReference type="EMBL" id="JAUSQU010000001">
    <property type="protein sequence ID" value="MDP9845535.1"/>
    <property type="molecule type" value="Genomic_DNA"/>
</dbReference>
<dbReference type="InterPro" id="IPR056639">
    <property type="entry name" value="DUF7737"/>
</dbReference>
<feature type="domain" description="DUF7737" evidence="1">
    <location>
        <begin position="1"/>
        <end position="74"/>
    </location>
</feature>
<evidence type="ECO:0000313" key="3">
    <source>
        <dbReference type="Proteomes" id="UP001225356"/>
    </source>
</evidence>
<keyword evidence="3" id="KW-1185">Reference proteome</keyword>
<evidence type="ECO:0000259" key="1">
    <source>
        <dbReference type="Pfam" id="PF24879"/>
    </source>
</evidence>
<accession>A0ABT9QFH7</accession>
<dbReference type="RefSeq" id="WP_307561249.1">
    <property type="nucleotide sequence ID" value="NZ_JBHUCL010000099.1"/>
</dbReference>
<dbReference type="Pfam" id="PF24879">
    <property type="entry name" value="DUF7737"/>
    <property type="match status" value="1"/>
</dbReference>
<sequence>MVRGDLRTYKIHLGSANILMEPNDAYLCIVSGRDPHAGLFLPFEEDGRLALILSKAFLLADDTAITDPSITRQLRA</sequence>